<organism evidence="7 8">
    <name type="scientific">Stylosanthes scabra</name>
    <dbReference type="NCBI Taxonomy" id="79078"/>
    <lineage>
        <taxon>Eukaryota</taxon>
        <taxon>Viridiplantae</taxon>
        <taxon>Streptophyta</taxon>
        <taxon>Embryophyta</taxon>
        <taxon>Tracheophyta</taxon>
        <taxon>Spermatophyta</taxon>
        <taxon>Magnoliopsida</taxon>
        <taxon>eudicotyledons</taxon>
        <taxon>Gunneridae</taxon>
        <taxon>Pentapetalae</taxon>
        <taxon>rosids</taxon>
        <taxon>fabids</taxon>
        <taxon>Fabales</taxon>
        <taxon>Fabaceae</taxon>
        <taxon>Papilionoideae</taxon>
        <taxon>50 kb inversion clade</taxon>
        <taxon>dalbergioids sensu lato</taxon>
        <taxon>Dalbergieae</taxon>
        <taxon>Pterocarpus clade</taxon>
        <taxon>Stylosanthes</taxon>
    </lineage>
</organism>
<feature type="domain" description="Replication factor A C-terminal" evidence="6">
    <location>
        <begin position="172"/>
        <end position="292"/>
    </location>
</feature>
<keyword evidence="5" id="KW-0238">DNA-binding</keyword>
<accession>A0ABU6WJC6</accession>
<evidence type="ECO:0000256" key="4">
    <source>
        <dbReference type="ARBA" id="ARBA00022833"/>
    </source>
</evidence>
<evidence type="ECO:0000259" key="6">
    <source>
        <dbReference type="Pfam" id="PF08646"/>
    </source>
</evidence>
<evidence type="ECO:0000256" key="5">
    <source>
        <dbReference type="ARBA" id="ARBA00023125"/>
    </source>
</evidence>
<evidence type="ECO:0000313" key="7">
    <source>
        <dbReference type="EMBL" id="MED6185367.1"/>
    </source>
</evidence>
<keyword evidence="4" id="KW-0862">Zinc</keyword>
<proteinExistence type="inferred from homology"/>
<dbReference type="CDD" id="cd04476">
    <property type="entry name" value="RPA1_DBD_C"/>
    <property type="match status" value="1"/>
</dbReference>
<keyword evidence="2" id="KW-0479">Metal-binding</keyword>
<keyword evidence="8" id="KW-1185">Reference proteome</keyword>
<dbReference type="InterPro" id="IPR047192">
    <property type="entry name" value="Euk_RPA1_DBD_C"/>
</dbReference>
<evidence type="ECO:0000256" key="1">
    <source>
        <dbReference type="ARBA" id="ARBA00005690"/>
    </source>
</evidence>
<protein>
    <recommendedName>
        <fullName evidence="6">Replication factor A C-terminal domain-containing protein</fullName>
    </recommendedName>
</protein>
<dbReference type="InterPro" id="IPR012340">
    <property type="entry name" value="NA-bd_OB-fold"/>
</dbReference>
<name>A0ABU6WJC6_9FABA</name>
<keyword evidence="3" id="KW-0863">Zinc-finger</keyword>
<evidence type="ECO:0000313" key="8">
    <source>
        <dbReference type="Proteomes" id="UP001341840"/>
    </source>
</evidence>
<dbReference type="EMBL" id="JASCZI010181693">
    <property type="protein sequence ID" value="MED6185367.1"/>
    <property type="molecule type" value="Genomic_DNA"/>
</dbReference>
<sequence>MGKKKIGRRVYVEDRIGENNVPTWWQCCYYDTVENKYIVGGYFTDFLGDIIVFMGQEFITNYEGEANIYGLECALQFMLEELNERSENLLLISNRKDVVIWINGKQDTSESSVQAGQRVQGKRTGEELAKKCKDGLTGINAIERDNDRKYLLMGKAPKQRCTVQKIICVTIGTVKNFTSGKFWSYKGCNNCLNTVKEDGDTYKCPNCQRRTETFIPKYALNLKVADEDSYTSFIMYETIGSDYLNISASNLRTKHIMRGGNKNEFYDELGKFKDKTFLFKVSVKLENLNSFQPISNYVPKTTSDNVSEIAESGNWISQPTQLDVEDYNMSATKMRKVARKG</sequence>
<comment type="similarity">
    <text evidence="1">Belongs to the replication factor A protein 1 family.</text>
</comment>
<dbReference type="Gene3D" id="2.40.50.140">
    <property type="entry name" value="Nucleic acid-binding proteins"/>
    <property type="match status" value="1"/>
</dbReference>
<gene>
    <name evidence="7" type="ORF">PIB30_056397</name>
</gene>
<reference evidence="7 8" key="1">
    <citation type="journal article" date="2023" name="Plants (Basel)">
        <title>Bridging the Gap: Combining Genomics and Transcriptomics Approaches to Understand Stylosanthes scabra, an Orphan Legume from the Brazilian Caatinga.</title>
        <authorList>
            <person name="Ferreira-Neto J.R.C."/>
            <person name="da Silva M.D."/>
            <person name="Binneck E."/>
            <person name="de Melo N.F."/>
            <person name="da Silva R.H."/>
            <person name="de Melo A.L.T.M."/>
            <person name="Pandolfi V."/>
            <person name="Bustamante F.O."/>
            <person name="Brasileiro-Vidal A.C."/>
            <person name="Benko-Iseppon A.M."/>
        </authorList>
    </citation>
    <scope>NUCLEOTIDE SEQUENCE [LARGE SCALE GENOMIC DNA]</scope>
    <source>
        <tissue evidence="7">Leaves</tissue>
    </source>
</reference>
<dbReference type="Proteomes" id="UP001341840">
    <property type="component" value="Unassembled WGS sequence"/>
</dbReference>
<dbReference type="PANTHER" id="PTHR47165:SF4">
    <property type="entry name" value="OS03G0429900 PROTEIN"/>
    <property type="match status" value="1"/>
</dbReference>
<evidence type="ECO:0000256" key="2">
    <source>
        <dbReference type="ARBA" id="ARBA00022723"/>
    </source>
</evidence>
<dbReference type="InterPro" id="IPR013955">
    <property type="entry name" value="Rep_factor-A_C"/>
</dbReference>
<comment type="caution">
    <text evidence="7">The sequence shown here is derived from an EMBL/GenBank/DDBJ whole genome shotgun (WGS) entry which is preliminary data.</text>
</comment>
<evidence type="ECO:0000256" key="3">
    <source>
        <dbReference type="ARBA" id="ARBA00022771"/>
    </source>
</evidence>
<dbReference type="PANTHER" id="PTHR47165">
    <property type="entry name" value="OS03G0429900 PROTEIN"/>
    <property type="match status" value="1"/>
</dbReference>
<dbReference type="Pfam" id="PF08646">
    <property type="entry name" value="Rep_fac-A_C"/>
    <property type="match status" value="1"/>
</dbReference>
<dbReference type="SUPFAM" id="SSF50249">
    <property type="entry name" value="Nucleic acid-binding proteins"/>
    <property type="match status" value="1"/>
</dbReference>